<evidence type="ECO:0000256" key="7">
    <source>
        <dbReference type="ARBA" id="ARBA00022989"/>
    </source>
</evidence>
<dbReference type="InterPro" id="IPR003593">
    <property type="entry name" value="AAA+_ATPase"/>
</dbReference>
<proteinExistence type="predicted"/>
<reference evidence="12" key="1">
    <citation type="journal article" date="2014" name="Int. J. Syst. Evol. Microbiol.">
        <title>Complete genome sequence of Corynebacterium casei LMG S-19264T (=DSM 44701T), isolated from a smear-ripened cheese.</title>
        <authorList>
            <consortium name="US DOE Joint Genome Institute (JGI-PGF)"/>
            <person name="Walter F."/>
            <person name="Albersmeier A."/>
            <person name="Kalinowski J."/>
            <person name="Ruckert C."/>
        </authorList>
    </citation>
    <scope>NUCLEOTIDE SEQUENCE</scope>
    <source>
        <strain evidence="12">KCTC 32020</strain>
    </source>
</reference>
<keyword evidence="4 9" id="KW-0812">Transmembrane</keyword>
<dbReference type="FunFam" id="3.40.50.300:FF:000854">
    <property type="entry name" value="Multidrug ABC transporter ATP-binding protein"/>
    <property type="match status" value="1"/>
</dbReference>
<evidence type="ECO:0000256" key="9">
    <source>
        <dbReference type="SAM" id="Phobius"/>
    </source>
</evidence>
<gene>
    <name evidence="12" type="ORF">GCM10007167_11810</name>
</gene>
<comment type="caution">
    <text evidence="12">The sequence shown here is derived from an EMBL/GenBank/DDBJ whole genome shotgun (WGS) entry which is preliminary data.</text>
</comment>
<evidence type="ECO:0000256" key="1">
    <source>
        <dbReference type="ARBA" id="ARBA00004651"/>
    </source>
</evidence>
<keyword evidence="6" id="KW-0067">ATP-binding</keyword>
<dbReference type="GO" id="GO:0005886">
    <property type="term" value="C:plasma membrane"/>
    <property type="evidence" value="ECO:0007669"/>
    <property type="project" value="UniProtKB-SubCell"/>
</dbReference>
<keyword evidence="3" id="KW-1003">Cell membrane</keyword>
<dbReference type="GO" id="GO:0016887">
    <property type="term" value="F:ATP hydrolysis activity"/>
    <property type="evidence" value="ECO:0007669"/>
    <property type="project" value="InterPro"/>
</dbReference>
<dbReference type="SMART" id="SM00382">
    <property type="entry name" value="AAA"/>
    <property type="match status" value="1"/>
</dbReference>
<dbReference type="GO" id="GO:0005524">
    <property type="term" value="F:ATP binding"/>
    <property type="evidence" value="ECO:0007669"/>
    <property type="project" value="UniProtKB-KW"/>
</dbReference>
<dbReference type="SUPFAM" id="SSF52540">
    <property type="entry name" value="P-loop containing nucleoside triphosphate hydrolases"/>
    <property type="match status" value="1"/>
</dbReference>
<dbReference type="GO" id="GO:0015421">
    <property type="term" value="F:ABC-type oligopeptide transporter activity"/>
    <property type="evidence" value="ECO:0007669"/>
    <property type="project" value="TreeGrafter"/>
</dbReference>
<evidence type="ECO:0000259" key="11">
    <source>
        <dbReference type="PROSITE" id="PS50929"/>
    </source>
</evidence>
<evidence type="ECO:0000256" key="4">
    <source>
        <dbReference type="ARBA" id="ARBA00022692"/>
    </source>
</evidence>
<dbReference type="PANTHER" id="PTHR43394">
    <property type="entry name" value="ATP-DEPENDENT PERMEASE MDL1, MITOCHONDRIAL"/>
    <property type="match status" value="1"/>
</dbReference>
<feature type="domain" description="ABC transporter" evidence="10">
    <location>
        <begin position="351"/>
        <end position="592"/>
    </location>
</feature>
<evidence type="ECO:0000313" key="13">
    <source>
        <dbReference type="Proteomes" id="UP000636453"/>
    </source>
</evidence>
<reference evidence="12" key="2">
    <citation type="submission" date="2020-09" db="EMBL/GenBank/DDBJ databases">
        <authorList>
            <person name="Sun Q."/>
            <person name="Kim S."/>
        </authorList>
    </citation>
    <scope>NUCLEOTIDE SEQUENCE</scope>
    <source>
        <strain evidence="12">KCTC 32020</strain>
    </source>
</reference>
<dbReference type="PROSITE" id="PS50893">
    <property type="entry name" value="ABC_TRANSPORTER_2"/>
    <property type="match status" value="1"/>
</dbReference>
<name>A0A918Z0E0_9GAMM</name>
<keyword evidence="8 9" id="KW-0472">Membrane</keyword>
<dbReference type="Gene3D" id="1.20.1560.10">
    <property type="entry name" value="ABC transporter type 1, transmembrane domain"/>
    <property type="match status" value="1"/>
</dbReference>
<dbReference type="OrthoDB" id="9806127at2"/>
<dbReference type="InterPro" id="IPR003439">
    <property type="entry name" value="ABC_transporter-like_ATP-bd"/>
</dbReference>
<dbReference type="Proteomes" id="UP000636453">
    <property type="component" value="Unassembled WGS sequence"/>
</dbReference>
<evidence type="ECO:0000256" key="6">
    <source>
        <dbReference type="ARBA" id="ARBA00022840"/>
    </source>
</evidence>
<dbReference type="InterPro" id="IPR017871">
    <property type="entry name" value="ABC_transporter-like_CS"/>
</dbReference>
<dbReference type="PROSITE" id="PS00211">
    <property type="entry name" value="ABC_TRANSPORTER_1"/>
    <property type="match status" value="1"/>
</dbReference>
<dbReference type="PROSITE" id="PS50929">
    <property type="entry name" value="ABC_TM1F"/>
    <property type="match status" value="1"/>
</dbReference>
<dbReference type="RefSeq" id="WP_146473164.1">
    <property type="nucleotide sequence ID" value="NZ_BNCF01000005.1"/>
</dbReference>
<evidence type="ECO:0000256" key="3">
    <source>
        <dbReference type="ARBA" id="ARBA00022475"/>
    </source>
</evidence>
<dbReference type="Pfam" id="PF00005">
    <property type="entry name" value="ABC_tran"/>
    <property type="match status" value="1"/>
</dbReference>
<sequence>MTLMQVIRRLTLAAGPIASAIRHAAPRASLLVALGQLGSAAALAAMLMGANRVLSQLLAAAGIADGLRGAMPAIATVAALYGLHIALDGVTKAAQAHIVPAVRRHAEERLYAAALRADLACFEDAGFYDRLHRARDRGIMHFEGTASALMDMAGACAVLAGAVVALFLLHPTLPLALFFAALPEGWAAFHAARLQYEAMPTTIALMRRVQMLAELATQREAAAEIRANRTQDYLIAEYRTSAVALERHMVALGLSEARFTMAGRFATGVGLALTFAWLGLMLGKGWLDLALAGTAAIALRTTSAAMAQLVRAGNEMIEKALYISDYAEFVRDAAQQREPDGEPAPRMPGRIELERVSFRYPGATRCALEEVSLAIEPGQTVALVGENGSGKSTLAKLIAGLYRADGGRVLWAGTDVARIDPAARADRVALVQQHPIRWPRSAEQNVRLGRPERCDPERTALLAAAEESRAAEVVEMLPHGWDTLLCREFQGGQDLSSGQWQRLAVARGLYRDAPLVIWDEPTAPLDPKAEHAVYESLRRLARQRTVILITHRLASVRNADRIFMLDRGRLVEQGSHEELLRANGRYAELYRLQARLHDLASECADA</sequence>
<feature type="domain" description="ABC transmembrane type-1" evidence="11">
    <location>
        <begin position="30"/>
        <end position="318"/>
    </location>
</feature>
<keyword evidence="13" id="KW-1185">Reference proteome</keyword>
<evidence type="ECO:0000256" key="5">
    <source>
        <dbReference type="ARBA" id="ARBA00022741"/>
    </source>
</evidence>
<feature type="transmembrane region" description="Helical" evidence="9">
    <location>
        <begin position="30"/>
        <end position="50"/>
    </location>
</feature>
<dbReference type="Gene3D" id="3.40.50.300">
    <property type="entry name" value="P-loop containing nucleotide triphosphate hydrolases"/>
    <property type="match status" value="1"/>
</dbReference>
<dbReference type="EMBL" id="BNCF01000005">
    <property type="protein sequence ID" value="GHE31476.1"/>
    <property type="molecule type" value="Genomic_DNA"/>
</dbReference>
<dbReference type="AlphaFoldDB" id="A0A918Z0E0"/>
<dbReference type="SUPFAM" id="SSF90123">
    <property type="entry name" value="ABC transporter transmembrane region"/>
    <property type="match status" value="1"/>
</dbReference>
<keyword evidence="5" id="KW-0547">Nucleotide-binding</keyword>
<keyword evidence="7 9" id="KW-1133">Transmembrane helix</keyword>
<accession>A0A918Z0E0</accession>
<dbReference type="InterPro" id="IPR036640">
    <property type="entry name" value="ABC1_TM_sf"/>
</dbReference>
<dbReference type="CDD" id="cd03228">
    <property type="entry name" value="ABCC_MRP_Like"/>
    <property type="match status" value="1"/>
</dbReference>
<evidence type="ECO:0000256" key="8">
    <source>
        <dbReference type="ARBA" id="ARBA00023136"/>
    </source>
</evidence>
<evidence type="ECO:0000259" key="10">
    <source>
        <dbReference type="PROSITE" id="PS50893"/>
    </source>
</evidence>
<evidence type="ECO:0000313" key="12">
    <source>
        <dbReference type="EMBL" id="GHE31476.1"/>
    </source>
</evidence>
<dbReference type="InterPro" id="IPR027417">
    <property type="entry name" value="P-loop_NTPase"/>
</dbReference>
<feature type="transmembrane region" description="Helical" evidence="9">
    <location>
        <begin position="148"/>
        <end position="169"/>
    </location>
</feature>
<organism evidence="12 13">
    <name type="scientific">Vulcaniibacterium thermophilum</name>
    <dbReference type="NCBI Taxonomy" id="1169913"/>
    <lineage>
        <taxon>Bacteria</taxon>
        <taxon>Pseudomonadati</taxon>
        <taxon>Pseudomonadota</taxon>
        <taxon>Gammaproteobacteria</taxon>
        <taxon>Lysobacterales</taxon>
        <taxon>Lysobacteraceae</taxon>
        <taxon>Vulcaniibacterium</taxon>
    </lineage>
</organism>
<dbReference type="InterPro" id="IPR011527">
    <property type="entry name" value="ABC1_TM_dom"/>
</dbReference>
<dbReference type="PANTHER" id="PTHR43394:SF1">
    <property type="entry name" value="ATP-BINDING CASSETTE SUB-FAMILY B MEMBER 10, MITOCHONDRIAL"/>
    <property type="match status" value="1"/>
</dbReference>
<comment type="subcellular location">
    <subcellularLocation>
        <location evidence="1">Cell membrane</location>
        <topology evidence="1">Multi-pass membrane protein</topology>
    </subcellularLocation>
</comment>
<dbReference type="InterPro" id="IPR039421">
    <property type="entry name" value="Type_1_exporter"/>
</dbReference>
<protein>
    <submittedName>
        <fullName evidence="12">Multidrug ABC transporter permease</fullName>
    </submittedName>
</protein>
<keyword evidence="2" id="KW-0813">Transport</keyword>
<evidence type="ECO:0000256" key="2">
    <source>
        <dbReference type="ARBA" id="ARBA00022448"/>
    </source>
</evidence>